<accession>A0A521DNP8</accession>
<dbReference type="AlphaFoldDB" id="A0A521DNP8"/>
<evidence type="ECO:0000313" key="1">
    <source>
        <dbReference type="EMBL" id="SMO73222.1"/>
    </source>
</evidence>
<protein>
    <submittedName>
        <fullName evidence="1">Uncharacterized protein</fullName>
    </submittedName>
</protein>
<proteinExistence type="predicted"/>
<gene>
    <name evidence="1" type="ORF">SAMN06265348_10632</name>
</gene>
<evidence type="ECO:0000313" key="2">
    <source>
        <dbReference type="Proteomes" id="UP000320300"/>
    </source>
</evidence>
<sequence>MTGSIAEKLQRVEELYEVDVDDQIGLPTGLLRHAVLNTIHLIELVKFFIEEGSYFKAVSANLCKRLSREKNTEKIYDQVFEAFKESTYLKRQRLRQILEVMIPGLDEFRQLEYITHLLSSNYIYEQISATELAEKVWSKDI</sequence>
<keyword evidence="2" id="KW-1185">Reference proteome</keyword>
<reference evidence="1 2" key="1">
    <citation type="submission" date="2017-05" db="EMBL/GenBank/DDBJ databases">
        <authorList>
            <person name="Varghese N."/>
            <person name="Submissions S."/>
        </authorList>
    </citation>
    <scope>NUCLEOTIDE SEQUENCE [LARGE SCALE GENOMIC DNA]</scope>
    <source>
        <strain evidence="1 2">DSM 19036</strain>
    </source>
</reference>
<dbReference type="RefSeq" id="WP_142528558.1">
    <property type="nucleotide sequence ID" value="NZ_CBCSJO010000006.1"/>
</dbReference>
<dbReference type="EMBL" id="FXTN01000006">
    <property type="protein sequence ID" value="SMO73222.1"/>
    <property type="molecule type" value="Genomic_DNA"/>
</dbReference>
<dbReference type="Proteomes" id="UP000320300">
    <property type="component" value="Unassembled WGS sequence"/>
</dbReference>
<organism evidence="1 2">
    <name type="scientific">Pedobacter westerhofensis</name>
    <dbReference type="NCBI Taxonomy" id="425512"/>
    <lineage>
        <taxon>Bacteria</taxon>
        <taxon>Pseudomonadati</taxon>
        <taxon>Bacteroidota</taxon>
        <taxon>Sphingobacteriia</taxon>
        <taxon>Sphingobacteriales</taxon>
        <taxon>Sphingobacteriaceae</taxon>
        <taxon>Pedobacter</taxon>
    </lineage>
</organism>
<name>A0A521DNP8_9SPHI</name>